<evidence type="ECO:0000259" key="4">
    <source>
        <dbReference type="PROSITE" id="PS51123"/>
    </source>
</evidence>
<dbReference type="PROSITE" id="PS51123">
    <property type="entry name" value="OMPA_2"/>
    <property type="match status" value="1"/>
</dbReference>
<feature type="chain" id="PRO_5042127830" evidence="3">
    <location>
        <begin position="21"/>
        <end position="175"/>
    </location>
</feature>
<evidence type="ECO:0000256" key="1">
    <source>
        <dbReference type="PROSITE-ProRule" id="PRU00473"/>
    </source>
</evidence>
<feature type="signal peptide" evidence="3">
    <location>
        <begin position="1"/>
        <end position="20"/>
    </location>
</feature>
<evidence type="ECO:0000313" key="6">
    <source>
        <dbReference type="Proteomes" id="UP001185863"/>
    </source>
</evidence>
<dbReference type="Pfam" id="PF00691">
    <property type="entry name" value="OmpA"/>
    <property type="match status" value="1"/>
</dbReference>
<keyword evidence="1" id="KW-0472">Membrane</keyword>
<evidence type="ECO:0000256" key="3">
    <source>
        <dbReference type="SAM" id="SignalP"/>
    </source>
</evidence>
<dbReference type="InterPro" id="IPR050330">
    <property type="entry name" value="Bact_OuterMem_StrucFunc"/>
</dbReference>
<evidence type="ECO:0000313" key="5">
    <source>
        <dbReference type="EMBL" id="MDV7266942.1"/>
    </source>
</evidence>
<feature type="region of interest" description="Disordered" evidence="2">
    <location>
        <begin position="23"/>
        <end position="44"/>
    </location>
</feature>
<dbReference type="GO" id="GO:0016020">
    <property type="term" value="C:membrane"/>
    <property type="evidence" value="ECO:0007669"/>
    <property type="project" value="UniProtKB-UniRule"/>
</dbReference>
<sequence length="175" mass="17173">MMRKTLVSGIAVAALAVVGAAGCTDDSSDQAPIATTTTSASMSDRMEGAMSSVQATASSAVNTAREATQNAINSAISAVPIGFESGSAELNAVSGVTINAVAAALKASDNKVEITAYAANSDEAAAEALAEQRANAVADALAAQGVDKGRISVNGTANPGEGVNVDQADITVEGN</sequence>
<feature type="compositionally biased region" description="Polar residues" evidence="2">
    <location>
        <begin position="29"/>
        <end position="42"/>
    </location>
</feature>
<proteinExistence type="predicted"/>
<dbReference type="AlphaFoldDB" id="A0AAE4V211"/>
<accession>A0AAE4V211</accession>
<feature type="domain" description="OmpA-like" evidence="4">
    <location>
        <begin position="70"/>
        <end position="175"/>
    </location>
</feature>
<gene>
    <name evidence="5" type="ORF">R4315_20655</name>
</gene>
<protein>
    <submittedName>
        <fullName evidence="5">OmpA family protein</fullName>
    </submittedName>
</protein>
<dbReference type="Proteomes" id="UP001185863">
    <property type="component" value="Unassembled WGS sequence"/>
</dbReference>
<dbReference type="PANTHER" id="PTHR30329">
    <property type="entry name" value="STATOR ELEMENT OF FLAGELLAR MOTOR COMPLEX"/>
    <property type="match status" value="1"/>
</dbReference>
<dbReference type="PANTHER" id="PTHR30329:SF21">
    <property type="entry name" value="LIPOPROTEIN YIAD-RELATED"/>
    <property type="match status" value="1"/>
</dbReference>
<keyword evidence="3" id="KW-0732">Signal</keyword>
<name>A0AAE4V211_9NOCA</name>
<dbReference type="PROSITE" id="PS51257">
    <property type="entry name" value="PROKAR_LIPOPROTEIN"/>
    <property type="match status" value="1"/>
</dbReference>
<dbReference type="InterPro" id="IPR036737">
    <property type="entry name" value="OmpA-like_sf"/>
</dbReference>
<dbReference type="SUPFAM" id="SSF103088">
    <property type="entry name" value="OmpA-like"/>
    <property type="match status" value="1"/>
</dbReference>
<dbReference type="RefSeq" id="WP_249354494.1">
    <property type="nucleotide sequence ID" value="NZ_JAWLUP010000065.1"/>
</dbReference>
<evidence type="ECO:0000256" key="2">
    <source>
        <dbReference type="SAM" id="MobiDB-lite"/>
    </source>
</evidence>
<organism evidence="5 6">
    <name type="scientific">Rhodococcus oxybenzonivorans</name>
    <dbReference type="NCBI Taxonomy" id="1990687"/>
    <lineage>
        <taxon>Bacteria</taxon>
        <taxon>Bacillati</taxon>
        <taxon>Actinomycetota</taxon>
        <taxon>Actinomycetes</taxon>
        <taxon>Mycobacteriales</taxon>
        <taxon>Nocardiaceae</taxon>
        <taxon>Rhodococcus</taxon>
    </lineage>
</organism>
<reference evidence="5" key="1">
    <citation type="submission" date="2023-10" db="EMBL/GenBank/DDBJ databases">
        <title>Development of a sustainable strategy for remediation of hydrocarbon-contaminated territories based on the waste exchange concept.</title>
        <authorList>
            <person name="Krivoruchko A."/>
        </authorList>
    </citation>
    <scope>NUCLEOTIDE SEQUENCE</scope>
    <source>
        <strain evidence="5">IEGM 68</strain>
    </source>
</reference>
<dbReference type="EMBL" id="JAWLUP010000065">
    <property type="protein sequence ID" value="MDV7266942.1"/>
    <property type="molecule type" value="Genomic_DNA"/>
</dbReference>
<dbReference type="Gene3D" id="3.30.1330.60">
    <property type="entry name" value="OmpA-like domain"/>
    <property type="match status" value="1"/>
</dbReference>
<comment type="caution">
    <text evidence="5">The sequence shown here is derived from an EMBL/GenBank/DDBJ whole genome shotgun (WGS) entry which is preliminary data.</text>
</comment>
<dbReference type="InterPro" id="IPR006665">
    <property type="entry name" value="OmpA-like"/>
</dbReference>